<feature type="transmembrane region" description="Helical" evidence="8">
    <location>
        <begin position="20"/>
        <end position="39"/>
    </location>
</feature>
<evidence type="ECO:0000259" key="9">
    <source>
        <dbReference type="PROSITE" id="PS50262"/>
    </source>
</evidence>
<reference evidence="10" key="2">
    <citation type="submission" date="2025-08" db="UniProtKB">
        <authorList>
            <consortium name="Ensembl"/>
        </authorList>
    </citation>
    <scope>IDENTIFICATION</scope>
</reference>
<accession>F6U0W4</accession>
<dbReference type="GO" id="GO:0004930">
    <property type="term" value="F:G protein-coupled receptor activity"/>
    <property type="evidence" value="ECO:0000318"/>
    <property type="project" value="GO_Central"/>
</dbReference>
<reference evidence="11" key="1">
    <citation type="journal article" date="2002" name="Science">
        <title>The draft genome of Ciona intestinalis: insights into chordate and vertebrate origins.</title>
        <authorList>
            <person name="Dehal P."/>
            <person name="Satou Y."/>
            <person name="Campbell R.K."/>
            <person name="Chapman J."/>
            <person name="Degnan B."/>
            <person name="De Tomaso A."/>
            <person name="Davidson B."/>
            <person name="Di Gregorio A."/>
            <person name="Gelpke M."/>
            <person name="Goodstein D.M."/>
            <person name="Harafuji N."/>
            <person name="Hastings K.E."/>
            <person name="Ho I."/>
            <person name="Hotta K."/>
            <person name="Huang W."/>
            <person name="Kawashima T."/>
            <person name="Lemaire P."/>
            <person name="Martinez D."/>
            <person name="Meinertzhagen I.A."/>
            <person name="Necula S."/>
            <person name="Nonaka M."/>
            <person name="Putnam N."/>
            <person name="Rash S."/>
            <person name="Saiga H."/>
            <person name="Satake M."/>
            <person name="Terry A."/>
            <person name="Yamada L."/>
            <person name="Wang H.G."/>
            <person name="Awazu S."/>
            <person name="Azumi K."/>
            <person name="Boore J."/>
            <person name="Branno M."/>
            <person name="Chin-Bow S."/>
            <person name="DeSantis R."/>
            <person name="Doyle S."/>
            <person name="Francino P."/>
            <person name="Keys D.N."/>
            <person name="Haga S."/>
            <person name="Hayashi H."/>
            <person name="Hino K."/>
            <person name="Imai K.S."/>
            <person name="Inaba K."/>
            <person name="Kano S."/>
            <person name="Kobayashi K."/>
            <person name="Kobayashi M."/>
            <person name="Lee B.I."/>
            <person name="Makabe K.W."/>
            <person name="Manohar C."/>
            <person name="Matassi G."/>
            <person name="Medina M."/>
            <person name="Mochizuki Y."/>
            <person name="Mount S."/>
            <person name="Morishita T."/>
            <person name="Miura S."/>
            <person name="Nakayama A."/>
            <person name="Nishizaka S."/>
            <person name="Nomoto H."/>
            <person name="Ohta F."/>
            <person name="Oishi K."/>
            <person name="Rigoutsos I."/>
            <person name="Sano M."/>
            <person name="Sasaki A."/>
            <person name="Sasakura Y."/>
            <person name="Shoguchi E."/>
            <person name="Shin-i T."/>
            <person name="Spagnuolo A."/>
            <person name="Stainier D."/>
            <person name="Suzuki M.M."/>
            <person name="Tassy O."/>
            <person name="Takatori N."/>
            <person name="Tokuoka M."/>
            <person name="Yagi K."/>
            <person name="Yoshizaki F."/>
            <person name="Wada S."/>
            <person name="Zhang C."/>
            <person name="Hyatt P.D."/>
            <person name="Larimer F."/>
            <person name="Detter C."/>
            <person name="Doggett N."/>
            <person name="Glavina T."/>
            <person name="Hawkins T."/>
            <person name="Richardson P."/>
            <person name="Lucas S."/>
            <person name="Kohara Y."/>
            <person name="Levine M."/>
            <person name="Satoh N."/>
            <person name="Rokhsar D.S."/>
        </authorList>
    </citation>
    <scope>NUCLEOTIDE SEQUENCE [LARGE SCALE GENOMIC DNA]</scope>
</reference>
<dbReference type="SUPFAM" id="SSF81321">
    <property type="entry name" value="Family A G protein-coupled receptor-like"/>
    <property type="match status" value="1"/>
</dbReference>
<evidence type="ECO:0000256" key="2">
    <source>
        <dbReference type="ARBA" id="ARBA00022692"/>
    </source>
</evidence>
<keyword evidence="3 8" id="KW-1133">Transmembrane helix</keyword>
<evidence type="ECO:0000256" key="8">
    <source>
        <dbReference type="SAM" id="Phobius"/>
    </source>
</evidence>
<evidence type="ECO:0000256" key="1">
    <source>
        <dbReference type="ARBA" id="ARBA00004141"/>
    </source>
</evidence>
<proteinExistence type="predicted"/>
<dbReference type="Proteomes" id="UP000008144">
    <property type="component" value="Unassembled WGS sequence"/>
</dbReference>
<sequence length="173" mass="20006">GYETWALSKPVCQILWALEHWTSHVTSLHILCFATLRFISVRYPHFFNRIRPRHSQITIVVLWTITLGLSFVPYYVWSTVIKRDSRTPPTMASCLILPSDPSAIIYIRATFVVLIFIPIILVTIFSLGISVLVLRSRKKRQKNRKSVYSLTNSENASDRKRVAKENKMMLQLG</sequence>
<dbReference type="PANTHER" id="PTHR24243">
    <property type="entry name" value="G-PROTEIN COUPLED RECEPTOR"/>
    <property type="match status" value="1"/>
</dbReference>
<evidence type="ECO:0000256" key="5">
    <source>
        <dbReference type="ARBA" id="ARBA00023136"/>
    </source>
</evidence>
<dbReference type="AlphaFoldDB" id="F6U0W4"/>
<protein>
    <recommendedName>
        <fullName evidence="9">G-protein coupled receptors family 1 profile domain-containing protein</fullName>
    </recommendedName>
</protein>
<feature type="transmembrane region" description="Helical" evidence="8">
    <location>
        <begin position="59"/>
        <end position="77"/>
    </location>
</feature>
<evidence type="ECO:0000313" key="11">
    <source>
        <dbReference type="Proteomes" id="UP000008144"/>
    </source>
</evidence>
<dbReference type="InParanoid" id="F6U0W4"/>
<evidence type="ECO:0000256" key="3">
    <source>
        <dbReference type="ARBA" id="ARBA00022989"/>
    </source>
</evidence>
<feature type="domain" description="G-protein coupled receptors family 1 profile" evidence="9">
    <location>
        <begin position="1"/>
        <end position="173"/>
    </location>
</feature>
<dbReference type="HOGENOM" id="CLU_1551053_0_0_1"/>
<evidence type="ECO:0000256" key="7">
    <source>
        <dbReference type="ARBA" id="ARBA00023224"/>
    </source>
</evidence>
<organism evidence="10 11">
    <name type="scientific">Ciona intestinalis</name>
    <name type="common">Transparent sea squirt</name>
    <name type="synonym">Ascidia intestinalis</name>
    <dbReference type="NCBI Taxonomy" id="7719"/>
    <lineage>
        <taxon>Eukaryota</taxon>
        <taxon>Metazoa</taxon>
        <taxon>Chordata</taxon>
        <taxon>Tunicata</taxon>
        <taxon>Ascidiacea</taxon>
        <taxon>Phlebobranchia</taxon>
        <taxon>Cionidae</taxon>
        <taxon>Ciona</taxon>
    </lineage>
</organism>
<dbReference type="PROSITE" id="PS50262">
    <property type="entry name" value="G_PROTEIN_RECEP_F1_2"/>
    <property type="match status" value="1"/>
</dbReference>
<dbReference type="PANTHER" id="PTHR24243:SF234">
    <property type="entry name" value="GROWTH HORMONE SECRETAGOGUE RECEPTOR TYPE 1-LIKE"/>
    <property type="match status" value="1"/>
</dbReference>
<keyword evidence="11" id="KW-1185">Reference proteome</keyword>
<keyword evidence="7" id="KW-0807">Transducer</keyword>
<name>F6U0W4_CIOIN</name>
<keyword evidence="2 8" id="KW-0812">Transmembrane</keyword>
<dbReference type="Gene3D" id="1.20.1070.10">
    <property type="entry name" value="Rhodopsin 7-helix transmembrane proteins"/>
    <property type="match status" value="1"/>
</dbReference>
<evidence type="ECO:0000256" key="6">
    <source>
        <dbReference type="ARBA" id="ARBA00023170"/>
    </source>
</evidence>
<dbReference type="GO" id="GO:0007186">
    <property type="term" value="P:G protein-coupled receptor signaling pathway"/>
    <property type="evidence" value="ECO:0000318"/>
    <property type="project" value="GO_Central"/>
</dbReference>
<evidence type="ECO:0000256" key="4">
    <source>
        <dbReference type="ARBA" id="ARBA00023040"/>
    </source>
</evidence>
<keyword evidence="6" id="KW-0675">Receptor</keyword>
<evidence type="ECO:0000313" key="10">
    <source>
        <dbReference type="Ensembl" id="ENSCINP00000025603.1"/>
    </source>
</evidence>
<feature type="transmembrane region" description="Helical" evidence="8">
    <location>
        <begin position="105"/>
        <end position="134"/>
    </location>
</feature>
<dbReference type="GO" id="GO:0005886">
    <property type="term" value="C:plasma membrane"/>
    <property type="evidence" value="ECO:0000318"/>
    <property type="project" value="GO_Central"/>
</dbReference>
<keyword evidence="5 8" id="KW-0472">Membrane</keyword>
<dbReference type="InterPro" id="IPR017452">
    <property type="entry name" value="GPCR_Rhodpsn_7TM"/>
</dbReference>
<dbReference type="CDD" id="cd00637">
    <property type="entry name" value="7tm_classA_rhodopsin-like"/>
    <property type="match status" value="1"/>
</dbReference>
<dbReference type="Pfam" id="PF00001">
    <property type="entry name" value="7tm_1"/>
    <property type="match status" value="1"/>
</dbReference>
<reference evidence="10" key="3">
    <citation type="submission" date="2025-09" db="UniProtKB">
        <authorList>
            <consortium name="Ensembl"/>
        </authorList>
    </citation>
    <scope>IDENTIFICATION</scope>
</reference>
<keyword evidence="4" id="KW-0297">G-protein coupled receptor</keyword>
<dbReference type="Ensembl" id="ENSCINT00000025849.1">
    <property type="protein sequence ID" value="ENSCINP00000025603.1"/>
    <property type="gene ID" value="ENSCING00000014077.1"/>
</dbReference>
<comment type="subcellular location">
    <subcellularLocation>
        <location evidence="1">Membrane</location>
        <topology evidence="1">Multi-pass membrane protein</topology>
    </subcellularLocation>
</comment>
<dbReference type="InterPro" id="IPR000276">
    <property type="entry name" value="GPCR_Rhodpsn"/>
</dbReference>